<dbReference type="Pfam" id="PF00196">
    <property type="entry name" value="GerE"/>
    <property type="match status" value="1"/>
</dbReference>
<sequence>MLRETEWMTLNHILLDIYMVHNLDMVTKKVMKGLRLLIPYSKGYFIVYDEAQKINWDSMCIVGFDENELKKYFRESYEEDYLRYLYDFTTKAPIYQDTNILMDNIRKFTPFYTNFLEPAGCPYGGGLLLIRNNRIIGLLELFRTNSVPDFDGKDVYILNILKAHIENIVFNGLQMGQKQVMDEHCFKNMKSRFELTEREEEILKLLSHGASTQEICEKLVISTSTVKKHTYNIYNKTGVKSRTQLLNLLYSM</sequence>
<keyword evidence="2" id="KW-0238">DNA-binding</keyword>
<name>A0ABV1D880_9FIRM</name>
<gene>
    <name evidence="5" type="ORF">WMQ36_16610</name>
</gene>
<dbReference type="SUPFAM" id="SSF46894">
    <property type="entry name" value="C-terminal effector domain of the bipartite response regulators"/>
    <property type="match status" value="1"/>
</dbReference>
<dbReference type="SMART" id="SM00421">
    <property type="entry name" value="HTH_LUXR"/>
    <property type="match status" value="1"/>
</dbReference>
<dbReference type="PRINTS" id="PR00038">
    <property type="entry name" value="HTHLUXR"/>
</dbReference>
<evidence type="ECO:0000259" key="4">
    <source>
        <dbReference type="PROSITE" id="PS50043"/>
    </source>
</evidence>
<dbReference type="Proteomes" id="UP001454086">
    <property type="component" value="Unassembled WGS sequence"/>
</dbReference>
<keyword evidence="1" id="KW-0805">Transcription regulation</keyword>
<evidence type="ECO:0000313" key="6">
    <source>
        <dbReference type="Proteomes" id="UP001454086"/>
    </source>
</evidence>
<evidence type="ECO:0000313" key="5">
    <source>
        <dbReference type="EMBL" id="MEQ2426595.1"/>
    </source>
</evidence>
<feature type="domain" description="HTH luxR-type" evidence="4">
    <location>
        <begin position="188"/>
        <end position="252"/>
    </location>
</feature>
<dbReference type="PROSITE" id="PS50043">
    <property type="entry name" value="HTH_LUXR_2"/>
    <property type="match status" value="1"/>
</dbReference>
<protein>
    <submittedName>
        <fullName evidence="5">LuxR C-terminal-related transcriptional regulator</fullName>
    </submittedName>
</protein>
<dbReference type="PANTHER" id="PTHR44688:SF16">
    <property type="entry name" value="DNA-BINDING TRANSCRIPTIONAL ACTIVATOR DEVR_DOSR"/>
    <property type="match status" value="1"/>
</dbReference>
<keyword evidence="6" id="KW-1185">Reference proteome</keyword>
<dbReference type="InterPro" id="IPR016032">
    <property type="entry name" value="Sig_transdc_resp-reg_C-effctor"/>
</dbReference>
<dbReference type="EMBL" id="JBBMFM010000067">
    <property type="protein sequence ID" value="MEQ2426595.1"/>
    <property type="molecule type" value="Genomic_DNA"/>
</dbReference>
<proteinExistence type="predicted"/>
<organism evidence="5 6">
    <name type="scientific">Enterocloster hominis</name>
    <name type="common">ex Hitch et al. 2024</name>
    <dbReference type="NCBI Taxonomy" id="1917870"/>
    <lineage>
        <taxon>Bacteria</taxon>
        <taxon>Bacillati</taxon>
        <taxon>Bacillota</taxon>
        <taxon>Clostridia</taxon>
        <taxon>Lachnospirales</taxon>
        <taxon>Lachnospiraceae</taxon>
        <taxon>Enterocloster</taxon>
    </lineage>
</organism>
<dbReference type="PANTHER" id="PTHR44688">
    <property type="entry name" value="DNA-BINDING TRANSCRIPTIONAL ACTIVATOR DEVR_DOSR"/>
    <property type="match status" value="1"/>
</dbReference>
<comment type="caution">
    <text evidence="5">The sequence shown here is derived from an EMBL/GenBank/DDBJ whole genome shotgun (WGS) entry which is preliminary data.</text>
</comment>
<evidence type="ECO:0000256" key="2">
    <source>
        <dbReference type="ARBA" id="ARBA00023125"/>
    </source>
</evidence>
<dbReference type="Gene3D" id="1.10.10.10">
    <property type="entry name" value="Winged helix-like DNA-binding domain superfamily/Winged helix DNA-binding domain"/>
    <property type="match status" value="1"/>
</dbReference>
<dbReference type="InterPro" id="IPR000792">
    <property type="entry name" value="Tscrpt_reg_LuxR_C"/>
</dbReference>
<reference evidence="5 6" key="1">
    <citation type="submission" date="2024-03" db="EMBL/GenBank/DDBJ databases">
        <title>Human intestinal bacterial collection.</title>
        <authorList>
            <person name="Pauvert C."/>
            <person name="Hitch T.C.A."/>
            <person name="Clavel T."/>
        </authorList>
    </citation>
    <scope>NUCLEOTIDE SEQUENCE [LARGE SCALE GENOMIC DNA]</scope>
    <source>
        <strain evidence="5 6">CLA-SR-H021</strain>
    </source>
</reference>
<dbReference type="CDD" id="cd06170">
    <property type="entry name" value="LuxR_C_like"/>
    <property type="match status" value="1"/>
</dbReference>
<dbReference type="RefSeq" id="WP_008722169.1">
    <property type="nucleotide sequence ID" value="NZ_JBBMFM010000067.1"/>
</dbReference>
<dbReference type="InterPro" id="IPR036388">
    <property type="entry name" value="WH-like_DNA-bd_sf"/>
</dbReference>
<accession>A0ABV1D880</accession>
<evidence type="ECO:0000256" key="3">
    <source>
        <dbReference type="ARBA" id="ARBA00023163"/>
    </source>
</evidence>
<evidence type="ECO:0000256" key="1">
    <source>
        <dbReference type="ARBA" id="ARBA00023015"/>
    </source>
</evidence>
<keyword evidence="3" id="KW-0804">Transcription</keyword>